<evidence type="ECO:0000256" key="4">
    <source>
        <dbReference type="ARBA" id="ARBA00022695"/>
    </source>
</evidence>
<evidence type="ECO:0000259" key="10">
    <source>
        <dbReference type="Pfam" id="PF24894"/>
    </source>
</evidence>
<dbReference type="RefSeq" id="WP_163298511.1">
    <property type="nucleotide sequence ID" value="NZ_JAATWC010000004.1"/>
</dbReference>
<dbReference type="GO" id="GO:0005978">
    <property type="term" value="P:glycogen biosynthetic process"/>
    <property type="evidence" value="ECO:0007669"/>
    <property type="project" value="UniProtKB-KW"/>
</dbReference>
<dbReference type="Pfam" id="PF24894">
    <property type="entry name" value="Hexapep_GlmU"/>
    <property type="match status" value="1"/>
</dbReference>
<keyword evidence="2" id="KW-0321">Glycogen metabolism</keyword>
<dbReference type="InterPro" id="IPR029044">
    <property type="entry name" value="Nucleotide-diphossugar_trans"/>
</dbReference>
<evidence type="ECO:0000256" key="3">
    <source>
        <dbReference type="ARBA" id="ARBA00022679"/>
    </source>
</evidence>
<evidence type="ECO:0000256" key="2">
    <source>
        <dbReference type="ARBA" id="ARBA00022600"/>
    </source>
</evidence>
<dbReference type="InterPro" id="IPR011831">
    <property type="entry name" value="ADP-Glc_PPase"/>
</dbReference>
<feature type="domain" description="Nucleotidyl transferase" evidence="9">
    <location>
        <begin position="8"/>
        <end position="260"/>
    </location>
</feature>
<dbReference type="Pfam" id="PF00483">
    <property type="entry name" value="NTP_transferase"/>
    <property type="match status" value="1"/>
</dbReference>
<keyword evidence="5" id="KW-0547">Nucleotide-binding</keyword>
<dbReference type="InterPro" id="IPR056818">
    <property type="entry name" value="GlmU/GlgC-like_hexapep"/>
</dbReference>
<dbReference type="Gene3D" id="3.90.550.10">
    <property type="entry name" value="Spore Coat Polysaccharide Biosynthesis Protein SpsA, Chain A"/>
    <property type="match status" value="1"/>
</dbReference>
<dbReference type="InterPro" id="IPR005836">
    <property type="entry name" value="ADP_Glu_pyroP_CS"/>
</dbReference>
<accession>A0A6N9TM63</accession>
<reference evidence="11 12" key="1">
    <citation type="submission" date="2020-02" db="EMBL/GenBank/DDBJ databases">
        <title>Comparative genomics of sulfur disproportionating microorganisms.</title>
        <authorList>
            <person name="Ward L.M."/>
            <person name="Bertran E."/>
            <person name="Johnston D.T."/>
        </authorList>
    </citation>
    <scope>NUCLEOTIDE SEQUENCE [LARGE SCALE GENOMIC DNA]</scope>
    <source>
        <strain evidence="11 12">DSM 100025</strain>
    </source>
</reference>
<keyword evidence="8" id="KW-0119">Carbohydrate metabolism</keyword>
<keyword evidence="7" id="KW-0320">Glycogen biosynthesis</keyword>
<evidence type="ECO:0000256" key="1">
    <source>
        <dbReference type="ARBA" id="ARBA00010443"/>
    </source>
</evidence>
<keyword evidence="12" id="KW-1185">Reference proteome</keyword>
<dbReference type="PROSITE" id="PS00809">
    <property type="entry name" value="ADP_GLC_PYROPHOSPH_2"/>
    <property type="match status" value="1"/>
</dbReference>
<dbReference type="EMBL" id="JAAGRR010000051">
    <property type="protein sequence ID" value="NDY42371.1"/>
    <property type="molecule type" value="Genomic_DNA"/>
</dbReference>
<name>A0A6N9TM63_DISTH</name>
<dbReference type="AlphaFoldDB" id="A0A6N9TM63"/>
<evidence type="ECO:0000256" key="8">
    <source>
        <dbReference type="ARBA" id="ARBA00023277"/>
    </source>
</evidence>
<dbReference type="GO" id="GO:0005524">
    <property type="term" value="F:ATP binding"/>
    <property type="evidence" value="ECO:0007669"/>
    <property type="project" value="UniProtKB-KW"/>
</dbReference>
<proteinExistence type="inferred from homology"/>
<protein>
    <submittedName>
        <fullName evidence="11">Glucose-1-phosphate adenylyltransferase</fullName>
    </submittedName>
</protein>
<evidence type="ECO:0000256" key="5">
    <source>
        <dbReference type="ARBA" id="ARBA00022741"/>
    </source>
</evidence>
<dbReference type="PANTHER" id="PTHR43523:SF2">
    <property type="entry name" value="GLUCOSE-1-PHOSPHATE ADENYLYLTRANSFERASE"/>
    <property type="match status" value="1"/>
</dbReference>
<dbReference type="GO" id="GO:0008878">
    <property type="term" value="F:glucose-1-phosphate adenylyltransferase activity"/>
    <property type="evidence" value="ECO:0007669"/>
    <property type="project" value="InterPro"/>
</dbReference>
<evidence type="ECO:0000256" key="7">
    <source>
        <dbReference type="ARBA" id="ARBA00023056"/>
    </source>
</evidence>
<comment type="caution">
    <text evidence="11">The sequence shown here is derived from an EMBL/GenBank/DDBJ whole genome shotgun (WGS) entry which is preliminary data.</text>
</comment>
<evidence type="ECO:0000313" key="12">
    <source>
        <dbReference type="Proteomes" id="UP000469346"/>
    </source>
</evidence>
<gene>
    <name evidence="11" type="ORF">G3N55_05885</name>
</gene>
<dbReference type="InterPro" id="IPR011004">
    <property type="entry name" value="Trimer_LpxA-like_sf"/>
</dbReference>
<sequence>MAVRGVLAMVLAGGRVDELGVLTHRRPKSTVPFGGLYRVIDFPLSNIMHSGIERVGVLGQYRSASLISHIGDGASWDLAGRRRGIALLPPFQGLHAWDWYRGTANAVHQNLDFIAAHDPDLVLVLSGDHVYRMDYGELVAFHREAGADMTAAFVEVPPGEASRFGLGRIGGSDPRGGPLEAYREKPARPISNWASMTIYLFRREVLEAVLDENAKASSHEFGRDILPGMIGRYRVFGYRHAGYWGYLRTLEEYWRANMALLGPEPAPPLEDWEVRTNLQHERIAERGPAFLGPGAEVASAVLHNGVRVEGRVEGSVLFPGVHVEKGAIVRDSILFFDVRVGEGARLERVIADKAAVFGPGSVAGRTGGALTVVGARARIPKGCRVGAGCEVHPQAAEQDFPGPEVADAAVVASSGQARHGAG</sequence>
<comment type="similarity">
    <text evidence="1">Belongs to the bacterial/plant glucose-1-phosphate adenylyltransferase family.</text>
</comment>
<organism evidence="11 12">
    <name type="scientific">Dissulfurirhabdus thermomarina</name>
    <dbReference type="NCBI Taxonomy" id="1765737"/>
    <lineage>
        <taxon>Bacteria</taxon>
        <taxon>Deltaproteobacteria</taxon>
        <taxon>Dissulfurirhabdaceae</taxon>
        <taxon>Dissulfurirhabdus</taxon>
    </lineage>
</organism>
<keyword evidence="3 11" id="KW-0808">Transferase</keyword>
<evidence type="ECO:0000259" key="9">
    <source>
        <dbReference type="Pfam" id="PF00483"/>
    </source>
</evidence>
<dbReference type="SUPFAM" id="SSF51161">
    <property type="entry name" value="Trimeric LpxA-like enzymes"/>
    <property type="match status" value="1"/>
</dbReference>
<dbReference type="SUPFAM" id="SSF53448">
    <property type="entry name" value="Nucleotide-diphospho-sugar transferases"/>
    <property type="match status" value="1"/>
</dbReference>
<evidence type="ECO:0000256" key="6">
    <source>
        <dbReference type="ARBA" id="ARBA00022840"/>
    </source>
</evidence>
<dbReference type="Gene3D" id="2.160.10.10">
    <property type="entry name" value="Hexapeptide repeat proteins"/>
    <property type="match status" value="1"/>
</dbReference>
<dbReference type="CDD" id="cd02508">
    <property type="entry name" value="ADP_Glucose_PP"/>
    <property type="match status" value="1"/>
</dbReference>
<dbReference type="InterPro" id="IPR005835">
    <property type="entry name" value="NTP_transferase_dom"/>
</dbReference>
<keyword evidence="6" id="KW-0067">ATP-binding</keyword>
<keyword evidence="4 11" id="KW-0548">Nucleotidyltransferase</keyword>
<dbReference type="CDD" id="cd04651">
    <property type="entry name" value="LbH_G1P_AT_C"/>
    <property type="match status" value="1"/>
</dbReference>
<dbReference type="Proteomes" id="UP000469346">
    <property type="component" value="Unassembled WGS sequence"/>
</dbReference>
<evidence type="ECO:0000313" key="11">
    <source>
        <dbReference type="EMBL" id="NDY42371.1"/>
    </source>
</evidence>
<feature type="domain" description="Glucose-1-phosphate adenylyltransferase/Bifunctional protein GlmU-like C-terminal hexapeptide" evidence="10">
    <location>
        <begin position="297"/>
        <end position="364"/>
    </location>
</feature>
<dbReference type="PANTHER" id="PTHR43523">
    <property type="entry name" value="GLUCOSE-1-PHOSPHATE ADENYLYLTRANSFERASE-RELATED"/>
    <property type="match status" value="1"/>
</dbReference>